<evidence type="ECO:0000259" key="2">
    <source>
        <dbReference type="Pfam" id="PF16976"/>
    </source>
</evidence>
<keyword evidence="4" id="KW-1185">Reference proteome</keyword>
<evidence type="ECO:0000313" key="3">
    <source>
        <dbReference type="EMBL" id="ARQ70194.1"/>
    </source>
</evidence>
<evidence type="ECO:0000256" key="1">
    <source>
        <dbReference type="SAM" id="MobiDB-lite"/>
    </source>
</evidence>
<dbReference type="AlphaFoldDB" id="A0A1W7CZH1"/>
<proteinExistence type="predicted"/>
<dbReference type="EMBL" id="CP021121">
    <property type="protein sequence ID" value="ARQ70194.1"/>
    <property type="molecule type" value="Genomic_DNA"/>
</dbReference>
<feature type="compositionally biased region" description="Low complexity" evidence="1">
    <location>
        <begin position="64"/>
        <end position="80"/>
    </location>
</feature>
<protein>
    <recommendedName>
        <fullName evidence="2">Flp pilus assembly protein RcpC/CpaB domain-containing protein</fullName>
    </recommendedName>
</protein>
<sequence length="249" mass="25242">MSHATAPPHSSLSPSTPGATVPTWAVPDPPEAAPRVRDRPVPRPTPGPGVPAGARPAAAERDAAPAAAARSLPLPAAAVPPFAPVRPRGGRWRLRRAARRHRRRLAAVLALASAAVAFAVPRGERTDLSTPAAAAAREGPSAPARDEARVLAPVRIADAEAVRLLRPGDRVDVLAATAASTAGTSGAEARPARVVARRARVADVPEQPPAEDVARTSAHGALLVLSVPPGTAAALAGAAATADLAVTRW</sequence>
<dbReference type="Pfam" id="PF16976">
    <property type="entry name" value="RcpC"/>
    <property type="match status" value="1"/>
</dbReference>
<reference evidence="3 4" key="1">
    <citation type="submission" date="2017-05" db="EMBL/GenBank/DDBJ databases">
        <title>Complete genome sequence of Streptomyces sp. SCSIO 03032 revealed the diverse biosynthetic pathways for its bioactive secondary metabolites.</title>
        <authorList>
            <person name="Ma L."/>
            <person name="Zhu Y."/>
            <person name="Zhang W."/>
            <person name="Zhang G."/>
            <person name="Tian X."/>
            <person name="Zhang S."/>
            <person name="Zhang C."/>
        </authorList>
    </citation>
    <scope>NUCLEOTIDE SEQUENCE [LARGE SCALE GENOMIC DNA]</scope>
    <source>
        <strain evidence="3 4">SCSIO 03032</strain>
    </source>
</reference>
<dbReference type="KEGG" id="smao:CAG99_16275"/>
<evidence type="ECO:0000313" key="4">
    <source>
        <dbReference type="Proteomes" id="UP000194218"/>
    </source>
</evidence>
<name>A0A1W7CZH1_9ACTN</name>
<dbReference type="Proteomes" id="UP000194218">
    <property type="component" value="Chromosome"/>
</dbReference>
<organism evidence="3 4">
    <name type="scientific">Streptomyces marincola</name>
    <dbReference type="NCBI Taxonomy" id="2878388"/>
    <lineage>
        <taxon>Bacteria</taxon>
        <taxon>Bacillati</taxon>
        <taxon>Actinomycetota</taxon>
        <taxon>Actinomycetes</taxon>
        <taxon>Kitasatosporales</taxon>
        <taxon>Streptomycetaceae</taxon>
        <taxon>Streptomyces</taxon>
    </lineage>
</organism>
<feature type="compositionally biased region" description="Polar residues" evidence="1">
    <location>
        <begin position="8"/>
        <end position="18"/>
    </location>
</feature>
<dbReference type="OrthoDB" id="4808509at2"/>
<gene>
    <name evidence="3" type="ORF">CAG99_16275</name>
</gene>
<feature type="region of interest" description="Disordered" evidence="1">
    <location>
        <begin position="1"/>
        <end position="88"/>
    </location>
</feature>
<accession>A0A1W7CZH1</accession>
<dbReference type="InterPro" id="IPR031571">
    <property type="entry name" value="RcpC_dom"/>
</dbReference>
<feature type="domain" description="Flp pilus assembly protein RcpC/CpaB" evidence="2">
    <location>
        <begin position="161"/>
        <end position="245"/>
    </location>
</feature>